<name>A0A512T4J4_9MICO</name>
<dbReference type="AlphaFoldDB" id="A0A512T4J4"/>
<dbReference type="RefSeq" id="WP_147066927.1">
    <property type="nucleotide sequence ID" value="NZ_BAABDN010000002.1"/>
</dbReference>
<accession>A0A512T4J4</accession>
<dbReference type="EMBL" id="BKBA01000012">
    <property type="protein sequence ID" value="GEQ15137.1"/>
    <property type="molecule type" value="Genomic_DNA"/>
</dbReference>
<dbReference type="Proteomes" id="UP000321793">
    <property type="component" value="Unassembled WGS sequence"/>
</dbReference>
<evidence type="ECO:0000313" key="2">
    <source>
        <dbReference type="Proteomes" id="UP000321793"/>
    </source>
</evidence>
<protein>
    <submittedName>
        <fullName evidence="1">Uncharacterized protein</fullName>
    </submittedName>
</protein>
<evidence type="ECO:0000313" key="1">
    <source>
        <dbReference type="EMBL" id="GEQ15137.1"/>
    </source>
</evidence>
<keyword evidence="2" id="KW-1185">Reference proteome</keyword>
<gene>
    <name evidence="1" type="ORF">KLO01_31840</name>
</gene>
<reference evidence="1 2" key="1">
    <citation type="submission" date="2019-07" db="EMBL/GenBank/DDBJ databases">
        <title>Whole genome shotgun sequence of Knoellia locipacati NBRC 109775.</title>
        <authorList>
            <person name="Hosoyama A."/>
            <person name="Uohara A."/>
            <person name="Ohji S."/>
            <person name="Ichikawa N."/>
        </authorList>
    </citation>
    <scope>NUCLEOTIDE SEQUENCE [LARGE SCALE GENOMIC DNA]</scope>
    <source>
        <strain evidence="1 2">NBRC 109775</strain>
    </source>
</reference>
<sequence length="88" mass="9975">MLNSLPPLLTRCVCSLKKLAAALQATATQLWRTHLKATRTSPTYEIALLALFDLILGHRVDLHDIVIRLLTRLKRITPQPDDLEGWAY</sequence>
<proteinExistence type="predicted"/>
<organism evidence="1 2">
    <name type="scientific">Knoellia locipacati</name>
    <dbReference type="NCBI Taxonomy" id="882824"/>
    <lineage>
        <taxon>Bacteria</taxon>
        <taxon>Bacillati</taxon>
        <taxon>Actinomycetota</taxon>
        <taxon>Actinomycetes</taxon>
        <taxon>Micrococcales</taxon>
        <taxon>Intrasporangiaceae</taxon>
        <taxon>Knoellia</taxon>
    </lineage>
</organism>
<comment type="caution">
    <text evidence="1">The sequence shown here is derived from an EMBL/GenBank/DDBJ whole genome shotgun (WGS) entry which is preliminary data.</text>
</comment>